<organism evidence="2 3">
    <name type="scientific">Massilia aurea</name>
    <dbReference type="NCBI Taxonomy" id="373040"/>
    <lineage>
        <taxon>Bacteria</taxon>
        <taxon>Pseudomonadati</taxon>
        <taxon>Pseudomonadota</taxon>
        <taxon>Betaproteobacteria</taxon>
        <taxon>Burkholderiales</taxon>
        <taxon>Oxalobacteraceae</taxon>
        <taxon>Telluria group</taxon>
        <taxon>Massilia</taxon>
    </lineage>
</organism>
<dbReference type="SUPFAM" id="SSF88874">
    <property type="entry name" value="Receptor-binding domain of short tail fibre protein gp12"/>
    <property type="match status" value="1"/>
</dbReference>
<dbReference type="RefSeq" id="WP_183407380.1">
    <property type="nucleotide sequence ID" value="NZ_JSAB01000068.1"/>
</dbReference>
<comment type="caution">
    <text evidence="2">The sequence shown here is derived from an EMBL/GenBank/DDBJ whole genome shotgun (WGS) entry which is preliminary data.</text>
</comment>
<dbReference type="Proteomes" id="UP000283254">
    <property type="component" value="Unassembled WGS sequence"/>
</dbReference>
<dbReference type="EMBL" id="JSAB01000068">
    <property type="protein sequence ID" value="RNF31249.1"/>
    <property type="molecule type" value="Genomic_DNA"/>
</dbReference>
<protein>
    <recommendedName>
        <fullName evidence="1">Phage tail collar domain-containing protein</fullName>
    </recommendedName>
</protein>
<reference evidence="2" key="1">
    <citation type="submission" date="2014-10" db="EMBL/GenBank/DDBJ databases">
        <title>Massilia sp. genome.</title>
        <authorList>
            <person name="Xu B."/>
            <person name="Dai L."/>
            <person name="Huang Z."/>
        </authorList>
    </citation>
    <scope>NUCLEOTIDE SEQUENCE [LARGE SCALE GENOMIC DNA]</scope>
    <source>
        <strain evidence="2">CFS-1</strain>
    </source>
</reference>
<accession>A0A422QMK4</accession>
<name>A0A422QMK4_9BURK</name>
<gene>
    <name evidence="2" type="ORF">NM04_08165</name>
</gene>
<evidence type="ECO:0000313" key="2">
    <source>
        <dbReference type="EMBL" id="RNF31249.1"/>
    </source>
</evidence>
<feature type="domain" description="Phage tail collar" evidence="1">
    <location>
        <begin position="6"/>
        <end position="61"/>
    </location>
</feature>
<dbReference type="AlphaFoldDB" id="A0A422QMK4"/>
<keyword evidence="3" id="KW-1185">Reference proteome</keyword>
<evidence type="ECO:0000313" key="3">
    <source>
        <dbReference type="Proteomes" id="UP000283254"/>
    </source>
</evidence>
<sequence length="223" mass="22385">MDAFMGTIMPVAFTYAPRGWMLCQGQLISIQQNSALFALLGVQYGGDGVSTFALPDLRARTLVGMGASPIGMTVLQAQQFGTPNATAQSTGVASVTLSAANLPPHNHTVTIAGDQFGATSTMHACSTGPGAGAPLANCALGGSGSGGAAANIYVTGKTLDVTMDPASVTTTVTGSVTATTNNSGVAPTPVQVPFATQTTLSVLQPSLGMNFIICVSGIYPARN</sequence>
<dbReference type="InterPro" id="IPR037053">
    <property type="entry name" value="Phage_tail_collar_dom_sf"/>
</dbReference>
<dbReference type="Gene3D" id="3.90.1340.10">
    <property type="entry name" value="Phage tail collar domain"/>
    <property type="match status" value="1"/>
</dbReference>
<proteinExistence type="predicted"/>
<evidence type="ECO:0000259" key="1">
    <source>
        <dbReference type="Pfam" id="PF07484"/>
    </source>
</evidence>
<dbReference type="InterPro" id="IPR011083">
    <property type="entry name" value="Phage_tail_collar_dom"/>
</dbReference>
<dbReference type="Pfam" id="PF07484">
    <property type="entry name" value="Collar"/>
    <property type="match status" value="1"/>
</dbReference>